<feature type="transmembrane region" description="Helical" evidence="6">
    <location>
        <begin position="338"/>
        <end position="358"/>
    </location>
</feature>
<gene>
    <name evidence="7" type="ORF">SAMN04488131_10390</name>
</gene>
<evidence type="ECO:0000313" key="8">
    <source>
        <dbReference type="Proteomes" id="UP000198596"/>
    </source>
</evidence>
<proteinExistence type="predicted"/>
<feature type="transmembrane region" description="Helical" evidence="6">
    <location>
        <begin position="174"/>
        <end position="195"/>
    </location>
</feature>
<name>A0A1I2CJG9_9FLAO</name>
<feature type="transmembrane region" description="Helical" evidence="6">
    <location>
        <begin position="120"/>
        <end position="142"/>
    </location>
</feature>
<feature type="transmembrane region" description="Helical" evidence="6">
    <location>
        <begin position="149"/>
        <end position="168"/>
    </location>
</feature>
<dbReference type="EMBL" id="FONQ01000003">
    <property type="protein sequence ID" value="SFE68456.1"/>
    <property type="molecule type" value="Genomic_DNA"/>
</dbReference>
<feature type="transmembrane region" description="Helical" evidence="6">
    <location>
        <begin position="258"/>
        <end position="281"/>
    </location>
</feature>
<evidence type="ECO:0000256" key="5">
    <source>
        <dbReference type="ARBA" id="ARBA00023136"/>
    </source>
</evidence>
<dbReference type="RefSeq" id="WP_091203604.1">
    <property type="nucleotide sequence ID" value="NZ_FONQ01000003.1"/>
</dbReference>
<feature type="transmembrane region" description="Helical" evidence="6">
    <location>
        <begin position="309"/>
        <end position="332"/>
    </location>
</feature>
<reference evidence="8" key="1">
    <citation type="submission" date="2016-10" db="EMBL/GenBank/DDBJ databases">
        <authorList>
            <person name="Varghese N."/>
            <person name="Submissions S."/>
        </authorList>
    </citation>
    <scope>NUCLEOTIDE SEQUENCE [LARGE SCALE GENOMIC DNA]</scope>
    <source>
        <strain evidence="8">CGMCC 1.9227</strain>
    </source>
</reference>
<organism evidence="7 8">
    <name type="scientific">Flavobacterium xueshanense</name>
    <dbReference type="NCBI Taxonomy" id="935223"/>
    <lineage>
        <taxon>Bacteria</taxon>
        <taxon>Pseudomonadati</taxon>
        <taxon>Bacteroidota</taxon>
        <taxon>Flavobacteriia</taxon>
        <taxon>Flavobacteriales</taxon>
        <taxon>Flavobacteriaceae</taxon>
        <taxon>Flavobacterium</taxon>
    </lineage>
</organism>
<sequence>MKLRNLEISFSKNSEFLWLMGGQLVSILFSIVIVKIITKIGTSDFGIYSLILTISALVSALLVGPSEQGFVRYFFSFEGLENKRRFINVIYLFFILTVILIALIAILMSLFKIIVEPNVLLTAVFIVFFTFSSFFASLFNLIRKRKLNTIIIVLEKLVSTALLYTLMFNKILNITNVLLVLSFSIIVGLVMRISYFNSVFNYRIWRDLKSISWREYLIYKKVFVFSIPLVIWGLAGWLESSSDRWVIAHFSNLDTVGIYSLMITLSSYLIATPLGVVGQYFQPIIFEQINRLDLNSKSNKVLNNFFRSCIFLVAFGVLFSLLFGKLLLSFIAINFATFWYFLPFFSLSIGLFQLAQAYTIFGMIYEKPRVYLIPKIILGVVSLLLNIAGVYYLQIIGLTISMILASSIYLIMVLMINRKFKYHL</sequence>
<dbReference type="PANTHER" id="PTHR30250:SF11">
    <property type="entry name" value="O-ANTIGEN TRANSPORTER-RELATED"/>
    <property type="match status" value="1"/>
</dbReference>
<dbReference type="STRING" id="935223.SAMN04488131_10390"/>
<evidence type="ECO:0000313" key="7">
    <source>
        <dbReference type="EMBL" id="SFE68456.1"/>
    </source>
</evidence>
<evidence type="ECO:0000256" key="6">
    <source>
        <dbReference type="SAM" id="Phobius"/>
    </source>
</evidence>
<dbReference type="Pfam" id="PF01943">
    <property type="entry name" value="Polysacc_synt"/>
    <property type="match status" value="1"/>
</dbReference>
<evidence type="ECO:0000256" key="3">
    <source>
        <dbReference type="ARBA" id="ARBA00022692"/>
    </source>
</evidence>
<dbReference type="PANTHER" id="PTHR30250">
    <property type="entry name" value="PST FAMILY PREDICTED COLANIC ACID TRANSPORTER"/>
    <property type="match status" value="1"/>
</dbReference>
<feature type="transmembrane region" description="Helical" evidence="6">
    <location>
        <begin position="16"/>
        <end position="34"/>
    </location>
</feature>
<feature type="transmembrane region" description="Helical" evidence="6">
    <location>
        <begin position="86"/>
        <end position="114"/>
    </location>
</feature>
<feature type="transmembrane region" description="Helical" evidence="6">
    <location>
        <begin position="370"/>
        <end position="389"/>
    </location>
</feature>
<feature type="transmembrane region" description="Helical" evidence="6">
    <location>
        <begin position="46"/>
        <end position="65"/>
    </location>
</feature>
<dbReference type="InterPro" id="IPR050833">
    <property type="entry name" value="Poly_Biosynth_Transport"/>
</dbReference>
<keyword evidence="4 6" id="KW-1133">Transmembrane helix</keyword>
<dbReference type="AlphaFoldDB" id="A0A1I2CJG9"/>
<keyword evidence="2" id="KW-1003">Cell membrane</keyword>
<feature type="transmembrane region" description="Helical" evidence="6">
    <location>
        <begin position="395"/>
        <end position="416"/>
    </location>
</feature>
<dbReference type="OrthoDB" id="3249502at2"/>
<accession>A0A1I2CJG9</accession>
<evidence type="ECO:0000256" key="4">
    <source>
        <dbReference type="ARBA" id="ARBA00022989"/>
    </source>
</evidence>
<evidence type="ECO:0000256" key="2">
    <source>
        <dbReference type="ARBA" id="ARBA00022475"/>
    </source>
</evidence>
<dbReference type="GO" id="GO:0005886">
    <property type="term" value="C:plasma membrane"/>
    <property type="evidence" value="ECO:0007669"/>
    <property type="project" value="UniProtKB-SubCell"/>
</dbReference>
<keyword evidence="5 6" id="KW-0472">Membrane</keyword>
<dbReference type="InterPro" id="IPR002797">
    <property type="entry name" value="Polysacc_synth"/>
</dbReference>
<keyword evidence="3 6" id="KW-0812">Transmembrane</keyword>
<protein>
    <submittedName>
        <fullName evidence="7">Membrane protein involved in the export of O-antigen and teichoic acid</fullName>
    </submittedName>
</protein>
<comment type="subcellular location">
    <subcellularLocation>
        <location evidence="1">Cell membrane</location>
        <topology evidence="1">Multi-pass membrane protein</topology>
    </subcellularLocation>
</comment>
<dbReference type="Proteomes" id="UP000198596">
    <property type="component" value="Unassembled WGS sequence"/>
</dbReference>
<evidence type="ECO:0000256" key="1">
    <source>
        <dbReference type="ARBA" id="ARBA00004651"/>
    </source>
</evidence>
<keyword evidence="8" id="KW-1185">Reference proteome</keyword>
<feature type="transmembrane region" description="Helical" evidence="6">
    <location>
        <begin position="216"/>
        <end position="238"/>
    </location>
</feature>